<accession>A0A5J4WEG6</accession>
<gene>
    <name evidence="1" type="ORF">EZS28_011169</name>
</gene>
<comment type="caution">
    <text evidence="1">The sequence shown here is derived from an EMBL/GenBank/DDBJ whole genome shotgun (WGS) entry which is preliminary data.</text>
</comment>
<protein>
    <submittedName>
        <fullName evidence="1">Uncharacterized protein</fullName>
    </submittedName>
</protein>
<organism evidence="1 2">
    <name type="scientific">Streblomastix strix</name>
    <dbReference type="NCBI Taxonomy" id="222440"/>
    <lineage>
        <taxon>Eukaryota</taxon>
        <taxon>Metamonada</taxon>
        <taxon>Preaxostyla</taxon>
        <taxon>Oxymonadida</taxon>
        <taxon>Streblomastigidae</taxon>
        <taxon>Streblomastix</taxon>
    </lineage>
</organism>
<dbReference type="AlphaFoldDB" id="A0A5J4WEG6"/>
<dbReference type="Proteomes" id="UP000324800">
    <property type="component" value="Unassembled WGS sequence"/>
</dbReference>
<proteinExistence type="predicted"/>
<sequence length="136" mass="15776">MFDQYISPTLEVGISGGRRLLDIYLAQTESNQDSKLLKLREVQIMNKEAYAEIVAELFQLFVSNHIIGGFFVTDALRHWVKIMAFLNRSWFDHFTKCEIYIGRETKKVNMKIWGPPHSTSKLNAIFYSICSRPGKK</sequence>
<reference evidence="1 2" key="1">
    <citation type="submission" date="2019-03" db="EMBL/GenBank/DDBJ databases">
        <title>Single cell metagenomics reveals metabolic interactions within the superorganism composed of flagellate Streblomastix strix and complex community of Bacteroidetes bacteria on its surface.</title>
        <authorList>
            <person name="Treitli S.C."/>
            <person name="Kolisko M."/>
            <person name="Husnik F."/>
            <person name="Keeling P."/>
            <person name="Hampl V."/>
        </authorList>
    </citation>
    <scope>NUCLEOTIDE SEQUENCE [LARGE SCALE GENOMIC DNA]</scope>
    <source>
        <strain evidence="1">ST1C</strain>
    </source>
</reference>
<evidence type="ECO:0000313" key="1">
    <source>
        <dbReference type="EMBL" id="KAA6393301.1"/>
    </source>
</evidence>
<name>A0A5J4WEG6_9EUKA</name>
<evidence type="ECO:0000313" key="2">
    <source>
        <dbReference type="Proteomes" id="UP000324800"/>
    </source>
</evidence>
<dbReference type="EMBL" id="SNRW01002274">
    <property type="protein sequence ID" value="KAA6393301.1"/>
    <property type="molecule type" value="Genomic_DNA"/>
</dbReference>